<sequence length="821" mass="93195">MSNIVDYRPLAPHQPRSPSPQSTSLTSRRDRIVTTERQRAARACDSCRRAKEKCIGVPCRRCVRLERQCEFKNVGVTRRTIPKKRNSSRSVDDGVAREFHERITYLERIIKHYAPGLDLRTENLRQKARDLAPEDFDPAEDVSGSPSIDSNADVTIQDESCTINAVNDIIAHYSGEFSYWNFSMRLNKEVKDLIGSEDQQDIPHYWRVGQLHSSSTAVSEALSNLPPLPIANFLVHVFLKHAASNYFYFDSHWLLEKLNIMYGKPPELTSKDAGIVAIILGVLAIGTQYAHLESPRNVRTRNGPQSHREDELGDVFYQQAVRLLPEVIHLGSLESVQGCLLFGLYALPIDASGLGYIYLNLAMKLAMQNGMHRRTPDHVFAPEMTERRNKIWWTVYCLEKKISIYHGRPISIRPSDIDAELPREEPELQVAEPSSNISSLLTLVKLMDYLGKFADDILMLRTGPRSQAPDLFTRLKSRRDELKRWWDASSLKSQRLSRSHVHLQLEYCLLRMFLGRPFLVGRDVPGLSPGVASEDPMIRESTLPEGERDWTQHPQRKSRASAFVDDCVVAATEAIDLCQSLLDEGAGLASVSYIEYSSCRASLLVLIAFCIRTQTLQYYDHQQKGLQMIRDMATTGESARHEVLLIEALDRALKRLHLLDLRNQSNKSSETQRNINYDDFKQWETAWKAGSATAELGPSQGQLASMTAQQRYSHGMDRQVHEAKQVTGDTANFANKMRYGQADLASNEPYIVSQDRPPVAQENTFVDWNSMQAGPNVFYDHIEEQLLENFLAIPEDEFSFSTGLDTRQQTDAFGTMNWGEN</sequence>
<evidence type="ECO:0000256" key="2">
    <source>
        <dbReference type="ARBA" id="ARBA00023015"/>
    </source>
</evidence>
<dbReference type="Proteomes" id="UP000053342">
    <property type="component" value="Unassembled WGS sequence"/>
</dbReference>
<evidence type="ECO:0000313" key="10">
    <source>
        <dbReference type="Proteomes" id="UP000053342"/>
    </source>
</evidence>
<dbReference type="GO" id="GO:0006351">
    <property type="term" value="P:DNA-templated transcription"/>
    <property type="evidence" value="ECO:0007669"/>
    <property type="project" value="InterPro"/>
</dbReference>
<dbReference type="GO" id="GO:0003677">
    <property type="term" value="F:DNA binding"/>
    <property type="evidence" value="ECO:0007669"/>
    <property type="project" value="UniProtKB-KW"/>
</dbReference>
<dbReference type="STRING" id="215243.A0A0D2DEE7"/>
<evidence type="ECO:0008006" key="11">
    <source>
        <dbReference type="Google" id="ProtNLM"/>
    </source>
</evidence>
<dbReference type="RefSeq" id="XP_016261066.1">
    <property type="nucleotide sequence ID" value="XM_016409312.1"/>
</dbReference>
<evidence type="ECO:0000256" key="3">
    <source>
        <dbReference type="ARBA" id="ARBA00023125"/>
    </source>
</evidence>
<evidence type="ECO:0000256" key="5">
    <source>
        <dbReference type="ARBA" id="ARBA00023242"/>
    </source>
</evidence>
<dbReference type="PANTHER" id="PTHR46910:SF23">
    <property type="entry name" value="THIAMINE REPRESSIBLE GENES REGULATORY PROTEIN THI1"/>
    <property type="match status" value="1"/>
</dbReference>
<name>A0A0D2DEE7_9EURO</name>
<dbReference type="InterPro" id="IPR001138">
    <property type="entry name" value="Zn2Cys6_DnaBD"/>
</dbReference>
<dbReference type="GO" id="GO:0000981">
    <property type="term" value="F:DNA-binding transcription factor activity, RNA polymerase II-specific"/>
    <property type="evidence" value="ECO:0007669"/>
    <property type="project" value="InterPro"/>
</dbReference>
<proteinExistence type="predicted"/>
<evidence type="ECO:0000313" key="9">
    <source>
        <dbReference type="EMBL" id="KIW40850.1"/>
    </source>
</evidence>
<dbReference type="OrthoDB" id="3266505at2759"/>
<reference evidence="9 10" key="1">
    <citation type="submission" date="2015-01" db="EMBL/GenBank/DDBJ databases">
        <title>The Genome Sequence of Exophiala oligosperma CBS72588.</title>
        <authorList>
            <consortium name="The Broad Institute Genomics Platform"/>
            <person name="Cuomo C."/>
            <person name="de Hoog S."/>
            <person name="Gorbushina A."/>
            <person name="Stielow B."/>
            <person name="Teixiera M."/>
            <person name="Abouelleil A."/>
            <person name="Chapman S.B."/>
            <person name="Priest M."/>
            <person name="Young S.K."/>
            <person name="Wortman J."/>
            <person name="Nusbaum C."/>
            <person name="Birren B."/>
        </authorList>
    </citation>
    <scope>NUCLEOTIDE SEQUENCE [LARGE SCALE GENOMIC DNA]</scope>
    <source>
        <strain evidence="9 10">CBS 72588</strain>
    </source>
</reference>
<organism evidence="9 10">
    <name type="scientific">Exophiala oligosperma</name>
    <dbReference type="NCBI Taxonomy" id="215243"/>
    <lineage>
        <taxon>Eukaryota</taxon>
        <taxon>Fungi</taxon>
        <taxon>Dikarya</taxon>
        <taxon>Ascomycota</taxon>
        <taxon>Pezizomycotina</taxon>
        <taxon>Eurotiomycetes</taxon>
        <taxon>Chaetothyriomycetidae</taxon>
        <taxon>Chaetothyriales</taxon>
        <taxon>Herpotrichiellaceae</taxon>
        <taxon>Exophiala</taxon>
    </lineage>
</organism>
<evidence type="ECO:0000256" key="1">
    <source>
        <dbReference type="ARBA" id="ARBA00022723"/>
    </source>
</evidence>
<feature type="domain" description="Zn(2)-C6 fungal-type" evidence="7">
    <location>
        <begin position="38"/>
        <end position="80"/>
    </location>
</feature>
<dbReference type="PANTHER" id="PTHR46910">
    <property type="entry name" value="TRANSCRIPTION FACTOR PDR1"/>
    <property type="match status" value="1"/>
</dbReference>
<keyword evidence="10" id="KW-1185">Reference proteome</keyword>
<evidence type="ECO:0000259" key="8">
    <source>
        <dbReference type="SMART" id="SM00906"/>
    </source>
</evidence>
<feature type="region of interest" description="Disordered" evidence="6">
    <location>
        <begin position="1"/>
        <end position="29"/>
    </location>
</feature>
<evidence type="ECO:0000256" key="4">
    <source>
        <dbReference type="ARBA" id="ARBA00023163"/>
    </source>
</evidence>
<protein>
    <recommendedName>
        <fullName evidence="11">Zn(2)-C6 fungal-type domain-containing protein</fullName>
    </recommendedName>
</protein>
<accession>A0A0D2DEE7</accession>
<dbReference type="VEuPathDB" id="FungiDB:PV06_08020"/>
<dbReference type="EMBL" id="KN847338">
    <property type="protein sequence ID" value="KIW40850.1"/>
    <property type="molecule type" value="Genomic_DNA"/>
</dbReference>
<dbReference type="InterPro" id="IPR036864">
    <property type="entry name" value="Zn2-C6_fun-type_DNA-bd_sf"/>
</dbReference>
<dbReference type="SMART" id="SM00066">
    <property type="entry name" value="GAL4"/>
    <property type="match status" value="1"/>
</dbReference>
<dbReference type="GeneID" id="27360094"/>
<evidence type="ECO:0000259" key="7">
    <source>
        <dbReference type="SMART" id="SM00066"/>
    </source>
</evidence>
<dbReference type="InterPro" id="IPR007219">
    <property type="entry name" value="XnlR_reg_dom"/>
</dbReference>
<evidence type="ECO:0000256" key="6">
    <source>
        <dbReference type="SAM" id="MobiDB-lite"/>
    </source>
</evidence>
<feature type="domain" description="Xylanolytic transcriptional activator regulatory" evidence="8">
    <location>
        <begin position="355"/>
        <end position="428"/>
    </location>
</feature>
<gene>
    <name evidence="9" type="ORF">PV06_08020</name>
</gene>
<dbReference type="AlphaFoldDB" id="A0A0D2DEE7"/>
<keyword evidence="4" id="KW-0804">Transcription</keyword>
<dbReference type="InterPro" id="IPR050987">
    <property type="entry name" value="AtrR-like"/>
</dbReference>
<dbReference type="GO" id="GO:0008270">
    <property type="term" value="F:zinc ion binding"/>
    <property type="evidence" value="ECO:0007669"/>
    <property type="project" value="InterPro"/>
</dbReference>
<dbReference type="SUPFAM" id="SSF57701">
    <property type="entry name" value="Zn2/Cys6 DNA-binding domain"/>
    <property type="match status" value="1"/>
</dbReference>
<keyword evidence="3" id="KW-0238">DNA-binding</keyword>
<dbReference type="CDD" id="cd12148">
    <property type="entry name" value="fungal_TF_MHR"/>
    <property type="match status" value="1"/>
</dbReference>
<dbReference type="SMART" id="SM00906">
    <property type="entry name" value="Fungal_trans"/>
    <property type="match status" value="1"/>
</dbReference>
<keyword evidence="2" id="KW-0805">Transcription regulation</keyword>
<dbReference type="Pfam" id="PF04082">
    <property type="entry name" value="Fungal_trans"/>
    <property type="match status" value="1"/>
</dbReference>
<keyword evidence="1" id="KW-0479">Metal-binding</keyword>
<keyword evidence="5" id="KW-0539">Nucleus</keyword>
<dbReference type="HOGENOM" id="CLU_009353_1_0_1"/>
<dbReference type="CDD" id="cd00067">
    <property type="entry name" value="GAL4"/>
    <property type="match status" value="1"/>
</dbReference>
<dbReference type="Gene3D" id="4.10.240.10">
    <property type="entry name" value="Zn(2)-C6 fungal-type DNA-binding domain"/>
    <property type="match status" value="1"/>
</dbReference>